<proteinExistence type="predicted"/>
<evidence type="ECO:0000313" key="2">
    <source>
        <dbReference type="EMBL" id="BAL53640.1"/>
    </source>
</evidence>
<accession>H5SBV4</accession>
<keyword evidence="1" id="KW-0175">Coiled coil</keyword>
<feature type="coiled-coil region" evidence="1">
    <location>
        <begin position="68"/>
        <end position="121"/>
    </location>
</feature>
<protein>
    <submittedName>
        <fullName evidence="2">Uncharacterized protein</fullName>
    </submittedName>
</protein>
<reference evidence="2" key="1">
    <citation type="journal article" date="2005" name="Environ. Microbiol.">
        <title>Genetic and functional properties of uncultivated thermophilic crenarchaeotes from a subsurface gold mine as revealed by analysis of genome fragments.</title>
        <authorList>
            <person name="Nunoura T."/>
            <person name="Hirayama H."/>
            <person name="Takami H."/>
            <person name="Oida H."/>
            <person name="Nishi S."/>
            <person name="Shimamura S."/>
            <person name="Suzuki Y."/>
            <person name="Inagaki F."/>
            <person name="Takai K."/>
            <person name="Nealson K.H."/>
            <person name="Horikoshi K."/>
        </authorList>
    </citation>
    <scope>NUCLEOTIDE SEQUENCE</scope>
</reference>
<reference evidence="2" key="2">
    <citation type="journal article" date="2012" name="PLoS ONE">
        <title>A Deeply Branching Thermophilic Bacterium with an Ancient Acetyl-CoA Pathway Dominates a Subsurface Ecosystem.</title>
        <authorList>
            <person name="Takami H."/>
            <person name="Noguchi H."/>
            <person name="Takaki Y."/>
            <person name="Uchiyama I."/>
            <person name="Toyoda A."/>
            <person name="Nishi S."/>
            <person name="Chee G.-J."/>
            <person name="Arai W."/>
            <person name="Nunoura T."/>
            <person name="Itoh T."/>
            <person name="Hattori M."/>
            <person name="Takai K."/>
        </authorList>
    </citation>
    <scope>NUCLEOTIDE SEQUENCE</scope>
</reference>
<sequence>MPSQFEKYRFTKKTVLSDETFNKIFKDIDLRITALEDIKKDWTGAVEAVTRYGLQRVEEVLRPSWEHINNKKTEADNLVAQIQQKRDNADAIINTSRDDVLQQIQTEKIQALNNIQASRADAITAIQNAKTSALTEIQTAAQNADTVDGYHASLSPAPQVIVPLDADGVLDLSATYVRSSVYTFRRVDLTNATSDYMLQVGEEAYISFSNTTSVPLRIATQSGTYYECHLICSNTGGTSGGTAAPIYLNPNNTTYSNSFVYAALHRTSGGASSDYTTYSAFRCGWSFVSSVFYITNFVQYKNVKGIYDLFGVIVGYPTMVVFSTDWRDTTTPWTSLGTIRFPQLSSGYIIVRRLV</sequence>
<evidence type="ECO:0000256" key="1">
    <source>
        <dbReference type="SAM" id="Coils"/>
    </source>
</evidence>
<dbReference type="AlphaFoldDB" id="H5SBV4"/>
<organism evidence="2">
    <name type="scientific">uncultured Aquificia bacterium</name>
    <dbReference type="NCBI Taxonomy" id="453415"/>
    <lineage>
        <taxon>Bacteria</taxon>
        <taxon>Pseudomonadati</taxon>
        <taxon>Aquificota</taxon>
        <taxon>Aquificia</taxon>
        <taxon>environmental samples</taxon>
    </lineage>
</organism>
<name>H5SBV4_9BACT</name>
<gene>
    <name evidence="2" type="ORF">HGMM_F07F09C15</name>
</gene>
<dbReference type="EMBL" id="AP011663">
    <property type="protein sequence ID" value="BAL53640.1"/>
    <property type="molecule type" value="Genomic_DNA"/>
</dbReference>